<evidence type="ECO:0000256" key="3">
    <source>
        <dbReference type="ARBA" id="ARBA00023242"/>
    </source>
</evidence>
<comment type="subcellular location">
    <subcellularLocation>
        <location evidence="1">Nucleus</location>
    </subcellularLocation>
</comment>
<dbReference type="InterPro" id="IPR000232">
    <property type="entry name" value="HSF_DNA-bd"/>
</dbReference>
<dbReference type="Gene3D" id="1.10.10.10">
    <property type="entry name" value="Winged helix-like DNA-binding domain superfamily/Winged helix DNA-binding domain"/>
    <property type="match status" value="1"/>
</dbReference>
<evidence type="ECO:0000313" key="6">
    <source>
        <dbReference type="EMBL" id="GAX24269.1"/>
    </source>
</evidence>
<gene>
    <name evidence="6" type="ORF">FisN_4Lh028</name>
</gene>
<evidence type="ECO:0000256" key="1">
    <source>
        <dbReference type="ARBA" id="ARBA00004123"/>
    </source>
</evidence>
<dbReference type="SMART" id="SM00415">
    <property type="entry name" value="HSF"/>
    <property type="match status" value="1"/>
</dbReference>
<evidence type="ECO:0000256" key="2">
    <source>
        <dbReference type="ARBA" id="ARBA00023125"/>
    </source>
</evidence>
<comment type="similarity">
    <text evidence="4">Belongs to the HSF family.</text>
</comment>
<evidence type="ECO:0000259" key="5">
    <source>
        <dbReference type="SMART" id="SM00415"/>
    </source>
</evidence>
<dbReference type="PANTHER" id="PTHR10015:SF206">
    <property type="entry name" value="HSF-TYPE DNA-BINDING DOMAIN-CONTAINING PROTEIN"/>
    <property type="match status" value="1"/>
</dbReference>
<reference evidence="6 7" key="1">
    <citation type="journal article" date="2015" name="Plant Cell">
        <title>Oil accumulation by the oleaginous diatom Fistulifera solaris as revealed by the genome and transcriptome.</title>
        <authorList>
            <person name="Tanaka T."/>
            <person name="Maeda Y."/>
            <person name="Veluchamy A."/>
            <person name="Tanaka M."/>
            <person name="Abida H."/>
            <person name="Marechal E."/>
            <person name="Bowler C."/>
            <person name="Muto M."/>
            <person name="Sunaga Y."/>
            <person name="Tanaka M."/>
            <person name="Yoshino T."/>
            <person name="Taniguchi T."/>
            <person name="Fukuda Y."/>
            <person name="Nemoto M."/>
            <person name="Matsumoto M."/>
            <person name="Wong P.S."/>
            <person name="Aburatani S."/>
            <person name="Fujibuchi W."/>
        </authorList>
    </citation>
    <scope>NUCLEOTIDE SEQUENCE [LARGE SCALE GENOMIC DNA]</scope>
    <source>
        <strain evidence="6 7">JPCC DA0580</strain>
    </source>
</reference>
<protein>
    <recommendedName>
        <fullName evidence="5">HSF-type DNA-binding domain-containing protein</fullName>
    </recommendedName>
</protein>
<evidence type="ECO:0000313" key="7">
    <source>
        <dbReference type="Proteomes" id="UP000198406"/>
    </source>
</evidence>
<accession>A0A1Z5KDC7</accession>
<dbReference type="GO" id="GO:0003700">
    <property type="term" value="F:DNA-binding transcription factor activity"/>
    <property type="evidence" value="ECO:0007669"/>
    <property type="project" value="InterPro"/>
</dbReference>
<keyword evidence="3" id="KW-0539">Nucleus</keyword>
<dbReference type="OrthoDB" id="79033at2759"/>
<keyword evidence="2" id="KW-0238">DNA-binding</keyword>
<dbReference type="InterPro" id="IPR036388">
    <property type="entry name" value="WH-like_DNA-bd_sf"/>
</dbReference>
<evidence type="ECO:0000256" key="4">
    <source>
        <dbReference type="RuleBase" id="RU004020"/>
    </source>
</evidence>
<keyword evidence="7" id="KW-1185">Reference proteome</keyword>
<proteinExistence type="inferred from homology"/>
<sequence length="355" mass="39020">MSIPNNDRDALRSTLQSSLSDVLLDLGMGSRTNGVDVRSFASSLQQLNTGRGTTPPAAFDASFLPSRNNALVAQSLGLSFPSCAPSFVPGTSGLGAEAILMASATAASERSKLLELAKASLLQRKINEESKRLLIQQSYLNMIKKEMSSQQMQSLKMPILSAIPSTQVPAPSAPLPVNGEKALEALGTSLRTKTDPYIDVAEMEGPSPEDTVLRRTRGGVSEPFPEKLHRMLREVEEKGLSEIVSFYSHGRAFGVHDMDRFVTEIMPIYFKQSKWNSFARQLNLYGFLRLTSGPDAGGYYHELFLKGKPNLALHMRRVGVPQGEDRRKFRPKNVNVEPDFYSMKKLTAEGPGQNL</sequence>
<dbReference type="EMBL" id="BDSP01000207">
    <property type="protein sequence ID" value="GAX24269.1"/>
    <property type="molecule type" value="Genomic_DNA"/>
</dbReference>
<dbReference type="FunFam" id="1.10.10.10:FF:000479">
    <property type="entry name" value="Predicted protein"/>
    <property type="match status" value="1"/>
</dbReference>
<dbReference type="AlphaFoldDB" id="A0A1Z5KDC7"/>
<organism evidence="6 7">
    <name type="scientific">Fistulifera solaris</name>
    <name type="common">Oleaginous diatom</name>
    <dbReference type="NCBI Taxonomy" id="1519565"/>
    <lineage>
        <taxon>Eukaryota</taxon>
        <taxon>Sar</taxon>
        <taxon>Stramenopiles</taxon>
        <taxon>Ochrophyta</taxon>
        <taxon>Bacillariophyta</taxon>
        <taxon>Bacillariophyceae</taxon>
        <taxon>Bacillariophycidae</taxon>
        <taxon>Naviculales</taxon>
        <taxon>Naviculaceae</taxon>
        <taxon>Fistulifera</taxon>
    </lineage>
</organism>
<comment type="caution">
    <text evidence="6">The sequence shown here is derived from an EMBL/GenBank/DDBJ whole genome shotgun (WGS) entry which is preliminary data.</text>
</comment>
<dbReference type="Pfam" id="PF00447">
    <property type="entry name" value="HSF_DNA-bind"/>
    <property type="match status" value="1"/>
</dbReference>
<dbReference type="InterPro" id="IPR036390">
    <property type="entry name" value="WH_DNA-bd_sf"/>
</dbReference>
<dbReference type="InParanoid" id="A0A1Z5KDC7"/>
<feature type="domain" description="HSF-type DNA-binding" evidence="5">
    <location>
        <begin position="220"/>
        <end position="318"/>
    </location>
</feature>
<dbReference type="GO" id="GO:0043565">
    <property type="term" value="F:sequence-specific DNA binding"/>
    <property type="evidence" value="ECO:0007669"/>
    <property type="project" value="InterPro"/>
</dbReference>
<dbReference type="SUPFAM" id="SSF46785">
    <property type="entry name" value="Winged helix' DNA-binding domain"/>
    <property type="match status" value="1"/>
</dbReference>
<dbReference type="GO" id="GO:0005634">
    <property type="term" value="C:nucleus"/>
    <property type="evidence" value="ECO:0007669"/>
    <property type="project" value="UniProtKB-SubCell"/>
</dbReference>
<dbReference type="Proteomes" id="UP000198406">
    <property type="component" value="Unassembled WGS sequence"/>
</dbReference>
<name>A0A1Z5KDC7_FISSO</name>
<dbReference type="PANTHER" id="PTHR10015">
    <property type="entry name" value="HEAT SHOCK TRANSCRIPTION FACTOR"/>
    <property type="match status" value="1"/>
</dbReference>